<accession>A0A8S5PPB3</accession>
<organism evidence="1">
    <name type="scientific">Siphoviridae sp. ctTrD1</name>
    <dbReference type="NCBI Taxonomy" id="2825524"/>
    <lineage>
        <taxon>Viruses</taxon>
        <taxon>Duplodnaviria</taxon>
        <taxon>Heunggongvirae</taxon>
        <taxon>Uroviricota</taxon>
        <taxon>Caudoviricetes</taxon>
    </lineage>
</organism>
<evidence type="ECO:0000313" key="1">
    <source>
        <dbReference type="EMBL" id="DAE08942.1"/>
    </source>
</evidence>
<protein>
    <submittedName>
        <fullName evidence="1">Uncharacterized protein</fullName>
    </submittedName>
</protein>
<proteinExistence type="predicted"/>
<name>A0A8S5PPB3_9CAUD</name>
<dbReference type="EMBL" id="BK015480">
    <property type="protein sequence ID" value="DAE08942.1"/>
    <property type="molecule type" value="Genomic_DNA"/>
</dbReference>
<sequence>MPSGLHVEAAGLYKLQMREKGDNRVLVAVDYGVP</sequence>
<reference evidence="1" key="1">
    <citation type="journal article" date="2021" name="Proc. Natl. Acad. Sci. U.S.A.">
        <title>A Catalog of Tens of Thousands of Viruses from Human Metagenomes Reveals Hidden Associations with Chronic Diseases.</title>
        <authorList>
            <person name="Tisza M.J."/>
            <person name="Buck C.B."/>
        </authorList>
    </citation>
    <scope>NUCLEOTIDE SEQUENCE</scope>
    <source>
        <strain evidence="1">CtTrD1</strain>
    </source>
</reference>